<dbReference type="GeneID" id="24413698"/>
<dbReference type="VEuPathDB" id="FungiDB:GLRG_08333"/>
<gene>
    <name evidence="1" type="ORF">GLRG_08333</name>
</gene>
<dbReference type="RefSeq" id="XP_008097209.1">
    <property type="nucleotide sequence ID" value="XM_008099018.1"/>
</dbReference>
<organism evidence="2">
    <name type="scientific">Colletotrichum graminicola (strain M1.001 / M2 / FGSC 10212)</name>
    <name type="common">Maize anthracnose fungus</name>
    <name type="synonym">Glomerella graminicola</name>
    <dbReference type="NCBI Taxonomy" id="645133"/>
    <lineage>
        <taxon>Eukaryota</taxon>
        <taxon>Fungi</taxon>
        <taxon>Dikarya</taxon>
        <taxon>Ascomycota</taxon>
        <taxon>Pezizomycotina</taxon>
        <taxon>Sordariomycetes</taxon>
        <taxon>Hypocreomycetidae</taxon>
        <taxon>Glomerellales</taxon>
        <taxon>Glomerellaceae</taxon>
        <taxon>Colletotrichum</taxon>
        <taxon>Colletotrichum graminicola species complex</taxon>
    </lineage>
</organism>
<accession>E3QQQ1</accession>
<sequence>MRSFGLGWLALGAADRVPYASSSNVVDQPRTRGVPMLEGAALLGTHRLDANAYAWASQFT</sequence>
<reference evidence="2" key="1">
    <citation type="journal article" date="2012" name="Nat. Genet.">
        <title>Lifestyle transitions in plant pathogenic Colletotrichum fungi deciphered by genome and transcriptome analyses.</title>
        <authorList>
            <person name="O'Connell R.J."/>
            <person name="Thon M.R."/>
            <person name="Hacquard S."/>
            <person name="Amyotte S.G."/>
            <person name="Kleemann J."/>
            <person name="Torres M.F."/>
            <person name="Damm U."/>
            <person name="Buiate E.A."/>
            <person name="Epstein L."/>
            <person name="Alkan N."/>
            <person name="Altmueller J."/>
            <person name="Alvarado-Balderrama L."/>
            <person name="Bauser C.A."/>
            <person name="Becker C."/>
            <person name="Birren B.W."/>
            <person name="Chen Z."/>
            <person name="Choi J."/>
            <person name="Crouch J.A."/>
            <person name="Duvick J.P."/>
            <person name="Farman M.A."/>
            <person name="Gan P."/>
            <person name="Heiman D."/>
            <person name="Henrissat B."/>
            <person name="Howard R.J."/>
            <person name="Kabbage M."/>
            <person name="Koch C."/>
            <person name="Kracher B."/>
            <person name="Kubo Y."/>
            <person name="Law A.D."/>
            <person name="Lebrun M.-H."/>
            <person name="Lee Y.-H."/>
            <person name="Miyara I."/>
            <person name="Moore N."/>
            <person name="Neumann U."/>
            <person name="Nordstroem K."/>
            <person name="Panaccione D.G."/>
            <person name="Panstruga R."/>
            <person name="Place M."/>
            <person name="Proctor R.H."/>
            <person name="Prusky D."/>
            <person name="Rech G."/>
            <person name="Reinhardt R."/>
            <person name="Rollins J.A."/>
            <person name="Rounsley S."/>
            <person name="Schardl C.L."/>
            <person name="Schwartz D.C."/>
            <person name="Shenoy N."/>
            <person name="Shirasu K."/>
            <person name="Sikhakolli U.R."/>
            <person name="Stueber K."/>
            <person name="Sukno S.A."/>
            <person name="Sweigard J.A."/>
            <person name="Takano Y."/>
            <person name="Takahara H."/>
            <person name="Trail F."/>
            <person name="van der Does H.C."/>
            <person name="Voll L.M."/>
            <person name="Will I."/>
            <person name="Young S."/>
            <person name="Zeng Q."/>
            <person name="Zhang J."/>
            <person name="Zhou S."/>
            <person name="Dickman M.B."/>
            <person name="Schulze-Lefert P."/>
            <person name="Ver Loren van Themaat E."/>
            <person name="Ma L.-J."/>
            <person name="Vaillancourt L.J."/>
        </authorList>
    </citation>
    <scope>NUCLEOTIDE SEQUENCE [LARGE SCALE GENOMIC DNA]</scope>
    <source>
        <strain evidence="2">M1.001 / M2 / FGSC 10212</strain>
    </source>
</reference>
<name>E3QQQ1_COLGM</name>
<dbReference type="AlphaFoldDB" id="E3QQQ1"/>
<dbReference type="Proteomes" id="UP000008782">
    <property type="component" value="Unassembled WGS sequence"/>
</dbReference>
<proteinExistence type="predicted"/>
<evidence type="ECO:0000313" key="1">
    <source>
        <dbReference type="EMBL" id="EFQ33189.1"/>
    </source>
</evidence>
<keyword evidence="2" id="KW-1185">Reference proteome</keyword>
<dbReference type="EMBL" id="GG697368">
    <property type="protein sequence ID" value="EFQ33189.1"/>
    <property type="molecule type" value="Genomic_DNA"/>
</dbReference>
<dbReference type="HOGENOM" id="CLU_2941593_0_0_1"/>
<protein>
    <submittedName>
        <fullName evidence="1">Uncharacterized protein</fullName>
    </submittedName>
</protein>
<evidence type="ECO:0000313" key="2">
    <source>
        <dbReference type="Proteomes" id="UP000008782"/>
    </source>
</evidence>